<dbReference type="AlphaFoldDB" id="A0A6A6NM98"/>
<evidence type="ECO:0000313" key="2">
    <source>
        <dbReference type="EMBL" id="KAF2452587.1"/>
    </source>
</evidence>
<proteinExistence type="predicted"/>
<evidence type="ECO:0000256" key="1">
    <source>
        <dbReference type="SAM" id="MobiDB-lite"/>
    </source>
</evidence>
<protein>
    <recommendedName>
        <fullName evidence="4">Fungal N-terminal domain-containing protein</fullName>
    </recommendedName>
</protein>
<dbReference type="Proteomes" id="UP000799766">
    <property type="component" value="Unassembled WGS sequence"/>
</dbReference>
<evidence type="ECO:0008006" key="4">
    <source>
        <dbReference type="Google" id="ProtNLM"/>
    </source>
</evidence>
<name>A0A6A6NM98_9PEZI</name>
<dbReference type="EMBL" id="MU001706">
    <property type="protein sequence ID" value="KAF2452587.1"/>
    <property type="molecule type" value="Genomic_DNA"/>
</dbReference>
<organism evidence="2 3">
    <name type="scientific">Lineolata rhizophorae</name>
    <dbReference type="NCBI Taxonomy" id="578093"/>
    <lineage>
        <taxon>Eukaryota</taxon>
        <taxon>Fungi</taxon>
        <taxon>Dikarya</taxon>
        <taxon>Ascomycota</taxon>
        <taxon>Pezizomycotina</taxon>
        <taxon>Dothideomycetes</taxon>
        <taxon>Dothideomycetes incertae sedis</taxon>
        <taxon>Lineolatales</taxon>
        <taxon>Lineolataceae</taxon>
        <taxon>Lineolata</taxon>
    </lineage>
</organism>
<gene>
    <name evidence="2" type="ORF">BDY21DRAFT_367628</name>
</gene>
<accession>A0A6A6NM98</accession>
<reference evidence="2" key="1">
    <citation type="journal article" date="2020" name="Stud. Mycol.">
        <title>101 Dothideomycetes genomes: a test case for predicting lifestyles and emergence of pathogens.</title>
        <authorList>
            <person name="Haridas S."/>
            <person name="Albert R."/>
            <person name="Binder M."/>
            <person name="Bloem J."/>
            <person name="Labutti K."/>
            <person name="Salamov A."/>
            <person name="Andreopoulos B."/>
            <person name="Baker S."/>
            <person name="Barry K."/>
            <person name="Bills G."/>
            <person name="Bluhm B."/>
            <person name="Cannon C."/>
            <person name="Castanera R."/>
            <person name="Culley D."/>
            <person name="Daum C."/>
            <person name="Ezra D."/>
            <person name="Gonzalez J."/>
            <person name="Henrissat B."/>
            <person name="Kuo A."/>
            <person name="Liang C."/>
            <person name="Lipzen A."/>
            <person name="Lutzoni F."/>
            <person name="Magnuson J."/>
            <person name="Mondo S."/>
            <person name="Nolan M."/>
            <person name="Ohm R."/>
            <person name="Pangilinan J."/>
            <person name="Park H.-J."/>
            <person name="Ramirez L."/>
            <person name="Alfaro M."/>
            <person name="Sun H."/>
            <person name="Tritt A."/>
            <person name="Yoshinaga Y."/>
            <person name="Zwiers L.-H."/>
            <person name="Turgeon B."/>
            <person name="Goodwin S."/>
            <person name="Spatafora J."/>
            <person name="Crous P."/>
            <person name="Grigoriev I."/>
        </authorList>
    </citation>
    <scope>NUCLEOTIDE SEQUENCE</scope>
    <source>
        <strain evidence="2">ATCC 16933</strain>
    </source>
</reference>
<evidence type="ECO:0000313" key="3">
    <source>
        <dbReference type="Proteomes" id="UP000799766"/>
    </source>
</evidence>
<feature type="region of interest" description="Disordered" evidence="1">
    <location>
        <begin position="1"/>
        <end position="36"/>
    </location>
</feature>
<keyword evidence="3" id="KW-1185">Reference proteome</keyword>
<sequence>MQSGLGSWINKSTSPQLDATGAVVESRDATRVGPRGCRRDQERVVDRDKIVNHGPGSCDTLGRWHVVEETSQLPRSPPSHLPTKYAHIMDIAASAASLTHLSASCITLLAKWIHEVKEVDNVIQDFRAEIETLHNVLISLAKSTARLRPPSDKSVLWIQVNMTLLDTGKALGKLEDILGCFNTENPAIFNKIGRQFKMNLLSGEISVVRQRIGLLSSTLGLPLHMIAIEAQSQKTARDDSAAAAIQSAISKLENLLGQHLPISSSATTEDREIYAHATEIIKTATELASNASVGSGINSFVEAAPEDRSWISDMENGFSEMREESQSSSAFYDDVPSKAIETSIQGEQLSAGEHSRIPIREDLNVRMYGKRMAKGISYMERREFENAVKAFTSAQDDLQRSRSSSITKSMFNEEYRKQKFSRRNMRLENWLSTRGILKEPGTFVLTVQMVDTHYSDQKVRPITNR</sequence>
<feature type="compositionally biased region" description="Polar residues" evidence="1">
    <location>
        <begin position="1"/>
        <end position="17"/>
    </location>
</feature>